<dbReference type="Pfam" id="PF07478">
    <property type="entry name" value="Dala_Dala_lig_C"/>
    <property type="match status" value="1"/>
</dbReference>
<keyword evidence="8 16" id="KW-0067">ATP-binding</keyword>
<evidence type="ECO:0000256" key="5">
    <source>
        <dbReference type="ARBA" id="ARBA00022490"/>
    </source>
</evidence>
<feature type="binding site" evidence="15">
    <location>
        <position position="261"/>
    </location>
    <ligand>
        <name>Mg(2+)</name>
        <dbReference type="ChEBI" id="CHEBI:18420"/>
        <label>1</label>
    </ligand>
</feature>
<evidence type="ECO:0000256" key="15">
    <source>
        <dbReference type="PIRSR" id="PIRSR039102-3"/>
    </source>
</evidence>
<dbReference type="InterPro" id="IPR000291">
    <property type="entry name" value="D-Ala_lig_Van_CS"/>
</dbReference>
<dbReference type="PIRSF" id="PIRSF039102">
    <property type="entry name" value="Ddl/VanB"/>
    <property type="match status" value="1"/>
</dbReference>
<accession>A0A3N1UTM5</accession>
<evidence type="ECO:0000256" key="7">
    <source>
        <dbReference type="ARBA" id="ARBA00022741"/>
    </source>
</evidence>
<dbReference type="InterPro" id="IPR011127">
    <property type="entry name" value="Dala_Dala_lig_N"/>
</dbReference>
<reference evidence="18 19" key="1">
    <citation type="submission" date="2018-11" db="EMBL/GenBank/DDBJ databases">
        <title>Genomic Encyclopedia of Type Strains, Phase IV (KMG-IV): sequencing the most valuable type-strain genomes for metagenomic binning, comparative biology and taxonomic classification.</title>
        <authorList>
            <person name="Goeker M."/>
        </authorList>
    </citation>
    <scope>NUCLEOTIDE SEQUENCE [LARGE SCALE GENOMIC DNA]</scope>
    <source>
        <strain evidence="18 19">DSM 22027</strain>
    </source>
</reference>
<comment type="pathway">
    <text evidence="13">Cell wall biogenesis; peptidoglycan biosynthesis.</text>
</comment>
<dbReference type="GO" id="GO:0008360">
    <property type="term" value="P:regulation of cell shape"/>
    <property type="evidence" value="ECO:0007669"/>
    <property type="project" value="UniProtKB-KW"/>
</dbReference>
<evidence type="ECO:0000256" key="13">
    <source>
        <dbReference type="HAMAP-Rule" id="MF_00047"/>
    </source>
</evidence>
<keyword evidence="15" id="KW-0479">Metal-binding</keyword>
<keyword evidence="10 13" id="KW-0573">Peptidoglycan synthesis</keyword>
<keyword evidence="9 13" id="KW-0133">Cell shape</keyword>
<dbReference type="SUPFAM" id="SSF56059">
    <property type="entry name" value="Glutathione synthetase ATP-binding domain-like"/>
    <property type="match status" value="1"/>
</dbReference>
<dbReference type="SUPFAM" id="SSF52440">
    <property type="entry name" value="PreATP-grasp domain"/>
    <property type="match status" value="1"/>
</dbReference>
<evidence type="ECO:0000256" key="1">
    <source>
        <dbReference type="ARBA" id="ARBA00001936"/>
    </source>
</evidence>
<keyword evidence="6 13" id="KW-0436">Ligase</keyword>
<dbReference type="GO" id="GO:0005524">
    <property type="term" value="F:ATP binding"/>
    <property type="evidence" value="ECO:0007669"/>
    <property type="project" value="UniProtKB-UniRule"/>
</dbReference>
<feature type="active site" evidence="14">
    <location>
        <position position="149"/>
    </location>
</feature>
<evidence type="ECO:0000256" key="9">
    <source>
        <dbReference type="ARBA" id="ARBA00022960"/>
    </source>
</evidence>
<comment type="subcellular location">
    <subcellularLocation>
        <location evidence="2 13">Cytoplasm</location>
    </subcellularLocation>
</comment>
<feature type="domain" description="ATP-grasp" evidence="17">
    <location>
        <begin position="105"/>
        <end position="308"/>
    </location>
</feature>
<evidence type="ECO:0000256" key="8">
    <source>
        <dbReference type="ARBA" id="ARBA00022840"/>
    </source>
</evidence>
<evidence type="ECO:0000256" key="12">
    <source>
        <dbReference type="ARBA" id="ARBA00047614"/>
    </source>
</evidence>
<evidence type="ECO:0000256" key="16">
    <source>
        <dbReference type="PROSITE-ProRule" id="PRU00409"/>
    </source>
</evidence>
<comment type="function">
    <text evidence="13">Cell wall formation.</text>
</comment>
<evidence type="ECO:0000256" key="14">
    <source>
        <dbReference type="PIRSR" id="PIRSR039102-1"/>
    </source>
</evidence>
<comment type="cofactor">
    <cofactor evidence="15">
        <name>Mg(2+)</name>
        <dbReference type="ChEBI" id="CHEBI:18420"/>
    </cofactor>
    <cofactor evidence="15">
        <name>Mn(2+)</name>
        <dbReference type="ChEBI" id="CHEBI:29035"/>
    </cofactor>
    <text evidence="15">Binds 2 magnesium or manganese ions per subunit.</text>
</comment>
<dbReference type="NCBIfam" id="NF002378">
    <property type="entry name" value="PRK01372.1"/>
    <property type="match status" value="1"/>
</dbReference>
<evidence type="ECO:0000256" key="4">
    <source>
        <dbReference type="ARBA" id="ARBA00012216"/>
    </source>
</evidence>
<dbReference type="InterPro" id="IPR011095">
    <property type="entry name" value="Dala_Dala_lig_C"/>
</dbReference>
<keyword evidence="15" id="KW-0464">Manganese</keyword>
<evidence type="ECO:0000256" key="6">
    <source>
        <dbReference type="ARBA" id="ARBA00022598"/>
    </source>
</evidence>
<comment type="catalytic activity">
    <reaction evidence="12 13">
        <text>2 D-alanine + ATP = D-alanyl-D-alanine + ADP + phosphate + H(+)</text>
        <dbReference type="Rhea" id="RHEA:11224"/>
        <dbReference type="ChEBI" id="CHEBI:15378"/>
        <dbReference type="ChEBI" id="CHEBI:30616"/>
        <dbReference type="ChEBI" id="CHEBI:43474"/>
        <dbReference type="ChEBI" id="CHEBI:57416"/>
        <dbReference type="ChEBI" id="CHEBI:57822"/>
        <dbReference type="ChEBI" id="CHEBI:456216"/>
        <dbReference type="EC" id="6.3.2.4"/>
    </reaction>
</comment>
<protein>
    <recommendedName>
        <fullName evidence="4 13">D-alanine--D-alanine ligase</fullName>
        <ecNumber evidence="4 13">6.3.2.4</ecNumber>
    </recommendedName>
    <alternativeName>
        <fullName evidence="13">D-Ala-D-Ala ligase</fullName>
    </alternativeName>
    <alternativeName>
        <fullName evidence="13">D-alanylalanine synthetase</fullName>
    </alternativeName>
</protein>
<dbReference type="Pfam" id="PF01820">
    <property type="entry name" value="Dala_Dala_lig_N"/>
    <property type="match status" value="2"/>
</dbReference>
<dbReference type="GO" id="GO:0009252">
    <property type="term" value="P:peptidoglycan biosynthetic process"/>
    <property type="evidence" value="ECO:0007669"/>
    <property type="project" value="UniProtKB-UniRule"/>
</dbReference>
<evidence type="ECO:0000256" key="11">
    <source>
        <dbReference type="ARBA" id="ARBA00023316"/>
    </source>
</evidence>
<feature type="binding site" evidence="15">
    <location>
        <position position="277"/>
    </location>
    <ligand>
        <name>Mg(2+)</name>
        <dbReference type="ChEBI" id="CHEBI:18420"/>
        <label>2</label>
    </ligand>
</feature>
<dbReference type="PANTHER" id="PTHR23132">
    <property type="entry name" value="D-ALANINE--D-ALANINE LIGASE"/>
    <property type="match status" value="1"/>
</dbReference>
<dbReference type="Proteomes" id="UP000276223">
    <property type="component" value="Unassembled WGS sequence"/>
</dbReference>
<dbReference type="PROSITE" id="PS00843">
    <property type="entry name" value="DALA_DALA_LIGASE_1"/>
    <property type="match status" value="1"/>
</dbReference>
<dbReference type="EMBL" id="RJVA01000011">
    <property type="protein sequence ID" value="ROQ93503.1"/>
    <property type="molecule type" value="Genomic_DNA"/>
</dbReference>
<dbReference type="EC" id="6.3.2.4" evidence="4 13"/>
<evidence type="ECO:0000256" key="3">
    <source>
        <dbReference type="ARBA" id="ARBA00010871"/>
    </source>
</evidence>
<feature type="binding site" evidence="15">
    <location>
        <position position="275"/>
    </location>
    <ligand>
        <name>Mg(2+)</name>
        <dbReference type="ChEBI" id="CHEBI:18420"/>
        <label>1</label>
    </ligand>
</feature>
<evidence type="ECO:0000313" key="19">
    <source>
        <dbReference type="Proteomes" id="UP000276223"/>
    </source>
</evidence>
<dbReference type="Gene3D" id="3.30.1490.20">
    <property type="entry name" value="ATP-grasp fold, A domain"/>
    <property type="match status" value="1"/>
</dbReference>
<dbReference type="OrthoDB" id="9813261at2"/>
<dbReference type="InterPro" id="IPR011761">
    <property type="entry name" value="ATP-grasp"/>
</dbReference>
<gene>
    <name evidence="13" type="primary">ddl</name>
    <name evidence="18" type="ORF">EDC27_1525</name>
</gene>
<feature type="active site" evidence="14">
    <location>
        <position position="18"/>
    </location>
</feature>
<dbReference type="HAMAP" id="MF_00047">
    <property type="entry name" value="Dala_Dala_lig"/>
    <property type="match status" value="1"/>
</dbReference>
<dbReference type="GO" id="GO:0005737">
    <property type="term" value="C:cytoplasm"/>
    <property type="evidence" value="ECO:0007669"/>
    <property type="project" value="UniProtKB-SubCell"/>
</dbReference>
<dbReference type="NCBIfam" id="TIGR01205">
    <property type="entry name" value="D_ala_D_alaTIGR"/>
    <property type="match status" value="1"/>
</dbReference>
<dbReference type="PROSITE" id="PS00844">
    <property type="entry name" value="DALA_DALA_LIGASE_2"/>
    <property type="match status" value="1"/>
</dbReference>
<dbReference type="InterPro" id="IPR016185">
    <property type="entry name" value="PreATP-grasp_dom_sf"/>
</dbReference>
<keyword evidence="15" id="KW-0460">Magnesium</keyword>
<dbReference type="UniPathway" id="UPA00219"/>
<dbReference type="PANTHER" id="PTHR23132:SF23">
    <property type="entry name" value="D-ALANINE--D-ALANINE LIGASE B"/>
    <property type="match status" value="1"/>
</dbReference>
<dbReference type="InterPro" id="IPR005905">
    <property type="entry name" value="D_ala_D_ala"/>
</dbReference>
<dbReference type="RefSeq" id="WP_123290001.1">
    <property type="nucleotide sequence ID" value="NZ_RJVA01000011.1"/>
</dbReference>
<comment type="similarity">
    <text evidence="3 13">Belongs to the D-alanine--D-alanine ligase family.</text>
</comment>
<dbReference type="Gene3D" id="3.30.470.20">
    <property type="entry name" value="ATP-grasp fold, B domain"/>
    <property type="match status" value="1"/>
</dbReference>
<comment type="caution">
    <text evidence="18">The sequence shown here is derived from an EMBL/GenBank/DDBJ whole genome shotgun (WGS) entry which is preliminary data.</text>
</comment>
<proteinExistence type="inferred from homology"/>
<evidence type="ECO:0000313" key="18">
    <source>
        <dbReference type="EMBL" id="ROQ93503.1"/>
    </source>
</evidence>
<dbReference type="PROSITE" id="PS50975">
    <property type="entry name" value="ATP_GRASP"/>
    <property type="match status" value="1"/>
</dbReference>
<evidence type="ECO:0000256" key="2">
    <source>
        <dbReference type="ARBA" id="ARBA00004496"/>
    </source>
</evidence>
<name>A0A3N1UTM5_9BACT</name>
<dbReference type="NCBIfam" id="NF002528">
    <property type="entry name" value="PRK01966.1-4"/>
    <property type="match status" value="1"/>
</dbReference>
<evidence type="ECO:0000259" key="17">
    <source>
        <dbReference type="PROSITE" id="PS50975"/>
    </source>
</evidence>
<evidence type="ECO:0000256" key="10">
    <source>
        <dbReference type="ARBA" id="ARBA00022984"/>
    </source>
</evidence>
<dbReference type="AlphaFoldDB" id="A0A3N1UTM5"/>
<keyword evidence="7 16" id="KW-0547">Nucleotide-binding</keyword>
<keyword evidence="5 13" id="KW-0963">Cytoplasm</keyword>
<feature type="active site" evidence="14">
    <location>
        <position position="286"/>
    </location>
</feature>
<organism evidence="18 19">
    <name type="scientific">Desulfosoma caldarium</name>
    <dbReference type="NCBI Taxonomy" id="610254"/>
    <lineage>
        <taxon>Bacteria</taxon>
        <taxon>Pseudomonadati</taxon>
        <taxon>Thermodesulfobacteriota</taxon>
        <taxon>Syntrophobacteria</taxon>
        <taxon>Syntrophobacterales</taxon>
        <taxon>Syntrophobacteraceae</taxon>
        <taxon>Desulfosoma</taxon>
    </lineage>
</organism>
<dbReference type="Gene3D" id="3.40.50.20">
    <property type="match status" value="1"/>
</dbReference>
<dbReference type="GO" id="GO:0008716">
    <property type="term" value="F:D-alanine-D-alanine ligase activity"/>
    <property type="evidence" value="ECO:0007669"/>
    <property type="project" value="UniProtKB-UniRule"/>
</dbReference>
<comment type="cofactor">
    <cofactor evidence="1">
        <name>Mn(2+)</name>
        <dbReference type="ChEBI" id="CHEBI:29035"/>
    </cofactor>
</comment>
<dbReference type="GO" id="GO:0046872">
    <property type="term" value="F:metal ion binding"/>
    <property type="evidence" value="ECO:0007669"/>
    <property type="project" value="UniProtKB-KW"/>
</dbReference>
<dbReference type="GO" id="GO:0071555">
    <property type="term" value="P:cell wall organization"/>
    <property type="evidence" value="ECO:0007669"/>
    <property type="project" value="UniProtKB-KW"/>
</dbReference>
<sequence length="315" mass="34447">MAGNRLRVALLAGGVSAEREVSLKSAQQVFHALDKEKYDVVRYDPREDLPRLVQDAPHIDVALIILHGRMGEDGTIQGFLDSLGIPYQGSGVLGSAVAMNKIVSKRLYQQAGIPVAPYVVVDRAKPPTFERIVQELGLPVVVKPEHEGSSIGLSIVRCEDDLPQALAKAWGYDRRCLVEKYIAGIEVTGSVLGNDDLQALPLVEIVPGDRHEFFDYEAKYTPGASKEICPARLSSPLTQRAQELALKAHRALCCRGYSRTDMMVDLEAKEIYVLETNTIPGMTPTSLFPQAAAAAGLSFSQLLDRLIALALEDRR</sequence>
<keyword evidence="19" id="KW-1185">Reference proteome</keyword>
<keyword evidence="11 13" id="KW-0961">Cell wall biogenesis/degradation</keyword>
<dbReference type="InterPro" id="IPR013815">
    <property type="entry name" value="ATP_grasp_subdomain_1"/>
</dbReference>
<feature type="binding site" evidence="15">
    <location>
        <position position="275"/>
    </location>
    <ligand>
        <name>Mg(2+)</name>
        <dbReference type="ChEBI" id="CHEBI:18420"/>
        <label>2</label>
    </ligand>
</feature>